<protein>
    <submittedName>
        <fullName evidence="5">Uncharacterized protein</fullName>
    </submittedName>
</protein>
<dbReference type="EMBL" id="CGCX01001789">
    <property type="protein sequence ID" value="CFS01413.1"/>
    <property type="molecule type" value="Genomic_DNA"/>
</dbReference>
<organism evidence="5 6">
    <name type="scientific">Mycobacterium tuberculosis</name>
    <dbReference type="NCBI Taxonomy" id="1773"/>
    <lineage>
        <taxon>Bacteria</taxon>
        <taxon>Bacillati</taxon>
        <taxon>Actinomycetota</taxon>
        <taxon>Actinomycetes</taxon>
        <taxon>Mycobacteriales</taxon>
        <taxon>Mycobacteriaceae</taxon>
        <taxon>Mycobacterium</taxon>
        <taxon>Mycobacterium tuberculosis complex</taxon>
    </lineage>
</organism>
<evidence type="ECO:0000313" key="1">
    <source>
        <dbReference type="EMBL" id="CFS01413.1"/>
    </source>
</evidence>
<reference evidence="6 7" key="2">
    <citation type="submission" date="2015-03" db="EMBL/GenBank/DDBJ databases">
        <authorList>
            <consortium name="Pathogen Informatics"/>
        </authorList>
    </citation>
    <scope>NUCLEOTIDE SEQUENCE [LARGE SCALE GENOMIC DNA]</scope>
    <source>
        <strain evidence="2 10">Bir 172</strain>
        <strain evidence="1 9">C09601061</strain>
        <strain evidence="3 7">D00501624</strain>
        <strain evidence="4 8">M09401471</strain>
        <strain evidence="6">N09902308</strain>
    </source>
</reference>
<dbReference type="EMBL" id="CSBK01000378">
    <property type="protein sequence ID" value="COX32725.1"/>
    <property type="molecule type" value="Genomic_DNA"/>
</dbReference>
<evidence type="ECO:0000313" key="3">
    <source>
        <dbReference type="EMBL" id="CNV40767.1"/>
    </source>
</evidence>
<dbReference type="EMBL" id="CQQC01000781">
    <property type="protein sequence ID" value="CNV40767.1"/>
    <property type="molecule type" value="Genomic_DNA"/>
</dbReference>
<evidence type="ECO:0000313" key="10">
    <source>
        <dbReference type="Proteomes" id="UP000048948"/>
    </source>
</evidence>
<dbReference type="Proteomes" id="UP000044938">
    <property type="component" value="Unassembled WGS sequence"/>
</dbReference>
<dbReference type="EMBL" id="CNGE01000007">
    <property type="protein sequence ID" value="CKR57892.1"/>
    <property type="molecule type" value="Genomic_DNA"/>
</dbReference>
<evidence type="ECO:0000313" key="4">
    <source>
        <dbReference type="EMBL" id="COW16666.1"/>
    </source>
</evidence>
<dbReference type="Proteomes" id="UP000039021">
    <property type="component" value="Unassembled WGS sequence"/>
</dbReference>
<evidence type="ECO:0000313" key="8">
    <source>
        <dbReference type="Proteomes" id="UP000044938"/>
    </source>
</evidence>
<evidence type="ECO:0000313" key="9">
    <source>
        <dbReference type="Proteomes" id="UP000046680"/>
    </source>
</evidence>
<proteinExistence type="predicted"/>
<evidence type="ECO:0000313" key="6">
    <source>
        <dbReference type="Proteomes" id="UP000039021"/>
    </source>
</evidence>
<evidence type="ECO:0000313" key="7">
    <source>
        <dbReference type="Proteomes" id="UP000039217"/>
    </source>
</evidence>
<accession>A0A655J1R0</accession>
<name>A0A655J1R0_MYCTX</name>
<dbReference type="Proteomes" id="UP000039217">
    <property type="component" value="Unassembled WGS sequence"/>
</dbReference>
<reference evidence="5" key="1">
    <citation type="submission" date="2015-03" db="EMBL/GenBank/DDBJ databases">
        <authorList>
            <consortium name="Pathogen Informatics"/>
            <person name="Murphy D."/>
        </authorList>
    </citation>
    <scope>NUCLEOTIDE SEQUENCE</scope>
    <source>
        <strain evidence="5">N09902308</strain>
    </source>
</reference>
<evidence type="ECO:0000313" key="5">
    <source>
        <dbReference type="EMBL" id="COX32725.1"/>
    </source>
</evidence>
<dbReference type="Proteomes" id="UP000048948">
    <property type="component" value="Unassembled WGS sequence"/>
</dbReference>
<evidence type="ECO:0000313" key="2">
    <source>
        <dbReference type="EMBL" id="CKR57892.1"/>
    </source>
</evidence>
<sequence>MVTVASGLPYMFVVRYSSWVAVTGCGIKPINASSTSRERNTVPGTACW</sequence>
<dbReference type="Proteomes" id="UP000046680">
    <property type="component" value="Unassembled WGS sequence"/>
</dbReference>
<dbReference type="AlphaFoldDB" id="A0A655J1R0"/>
<dbReference type="EMBL" id="CSAJ01000211">
    <property type="protein sequence ID" value="COW16666.1"/>
    <property type="molecule type" value="Genomic_DNA"/>
</dbReference>
<gene>
    <name evidence="1" type="ORF">ERS007657_03576</name>
    <name evidence="3" type="ORF">ERS007661_02294</name>
    <name evidence="4" type="ORF">ERS007720_01890</name>
    <name evidence="5" type="ORF">ERS007739_01087</name>
    <name evidence="2" type="ORF">ERS027646_00097</name>
</gene>